<dbReference type="InterPro" id="IPR016066">
    <property type="entry name" value="A-D-PHexomutase_CS"/>
</dbReference>
<evidence type="ECO:0000256" key="11">
    <source>
        <dbReference type="ARBA" id="ARBA00022842"/>
    </source>
</evidence>
<evidence type="ECO:0000256" key="4">
    <source>
        <dbReference type="ARBA" id="ARBA00010231"/>
    </source>
</evidence>
<dbReference type="FunCoup" id="A0A163KN66">
    <property type="interactions" value="286"/>
</dbReference>
<comment type="similarity">
    <text evidence="4">Belongs to the phosphohexose mutase family.</text>
</comment>
<dbReference type="PANTHER" id="PTHR45745:SF1">
    <property type="entry name" value="PHOSPHOGLUCOMUTASE 2B-RELATED"/>
    <property type="match status" value="1"/>
</dbReference>
<dbReference type="PROSITE" id="PS51726">
    <property type="entry name" value="MYST_HAT"/>
    <property type="match status" value="1"/>
</dbReference>
<evidence type="ECO:0000313" key="22">
    <source>
        <dbReference type="EMBL" id="SAM08505.1"/>
    </source>
</evidence>
<keyword evidence="7" id="KW-0313">Glucose metabolism</keyword>
<keyword evidence="12" id="KW-0007">Acetylation</keyword>
<evidence type="ECO:0000256" key="6">
    <source>
        <dbReference type="ARBA" id="ARBA00022490"/>
    </source>
</evidence>
<comment type="catalytic activity">
    <reaction evidence="16">
        <text>(2E)-butenoyl-CoA + L-lysyl-[protein] = N(6)-(2E)-butenoyl-L-lysyl-[protein] + CoA + H(+)</text>
        <dbReference type="Rhea" id="RHEA:53908"/>
        <dbReference type="Rhea" id="RHEA-COMP:9752"/>
        <dbReference type="Rhea" id="RHEA-COMP:13707"/>
        <dbReference type="ChEBI" id="CHEBI:15378"/>
        <dbReference type="ChEBI" id="CHEBI:29969"/>
        <dbReference type="ChEBI" id="CHEBI:57287"/>
        <dbReference type="ChEBI" id="CHEBI:57332"/>
        <dbReference type="ChEBI" id="CHEBI:137954"/>
    </reaction>
    <physiologicalReaction direction="left-to-right" evidence="16">
        <dbReference type="Rhea" id="RHEA:53909"/>
    </physiologicalReaction>
</comment>
<keyword evidence="9" id="KW-0808">Transferase</keyword>
<dbReference type="FunFam" id="3.30.60.60:FF:000001">
    <property type="entry name" value="Histone acetyltransferase"/>
    <property type="match status" value="1"/>
</dbReference>
<feature type="active site" description="Proton donor/acceptor" evidence="19">
    <location>
        <position position="828"/>
    </location>
</feature>
<keyword evidence="13" id="KW-0413">Isomerase</keyword>
<dbReference type="PANTHER" id="PTHR45745">
    <property type="entry name" value="PHOSPHOMANNOMUTASE 45A"/>
    <property type="match status" value="1"/>
</dbReference>
<dbReference type="InterPro" id="IPR016055">
    <property type="entry name" value="A-D-PHexomutase_a/b/a-I/II/III"/>
</dbReference>
<comment type="subcellular location">
    <subcellularLocation>
        <location evidence="2">Cytoplasm</location>
    </subcellularLocation>
</comment>
<evidence type="ECO:0000256" key="3">
    <source>
        <dbReference type="ARBA" id="ARBA00010107"/>
    </source>
</evidence>
<dbReference type="InterPro" id="IPR036388">
    <property type="entry name" value="WH-like_DNA-bd_sf"/>
</dbReference>
<evidence type="ECO:0000256" key="7">
    <source>
        <dbReference type="ARBA" id="ARBA00022526"/>
    </source>
</evidence>
<keyword evidence="23" id="KW-1185">Reference proteome</keyword>
<protein>
    <recommendedName>
        <fullName evidence="5">histone acetyltransferase</fullName>
        <ecNumber evidence="5">2.3.1.48</ecNumber>
    </recommendedName>
</protein>
<dbReference type="GO" id="GO:0000287">
    <property type="term" value="F:magnesium ion binding"/>
    <property type="evidence" value="ECO:0007669"/>
    <property type="project" value="InterPro"/>
</dbReference>
<name>A0A163KN66_ABSGL</name>
<dbReference type="InterPro" id="IPR005844">
    <property type="entry name" value="A-D-PHexomutase_a/b/a-I"/>
</dbReference>
<reference evidence="22" key="1">
    <citation type="submission" date="2016-04" db="EMBL/GenBank/DDBJ databases">
        <authorList>
            <person name="Evans L.H."/>
            <person name="Alamgir A."/>
            <person name="Owens N."/>
            <person name="Weber N.D."/>
            <person name="Virtaneva K."/>
            <person name="Barbian K."/>
            <person name="Babar A."/>
            <person name="Rosenke K."/>
        </authorList>
    </citation>
    <scope>NUCLEOTIDE SEQUENCE [LARGE SCALE GENOMIC DNA]</scope>
    <source>
        <strain evidence="22">CBS 101.48</strain>
    </source>
</reference>
<evidence type="ECO:0000256" key="8">
    <source>
        <dbReference type="ARBA" id="ARBA00022553"/>
    </source>
</evidence>
<comment type="catalytic activity">
    <reaction evidence="18">
        <text>L-lysyl-[histone] + acetyl-CoA = N(6)-acetyl-L-lysyl-[histone] + CoA + H(+)</text>
        <dbReference type="Rhea" id="RHEA:21992"/>
        <dbReference type="Rhea" id="RHEA-COMP:9845"/>
        <dbReference type="Rhea" id="RHEA-COMP:11338"/>
        <dbReference type="ChEBI" id="CHEBI:15378"/>
        <dbReference type="ChEBI" id="CHEBI:29969"/>
        <dbReference type="ChEBI" id="CHEBI:57287"/>
        <dbReference type="ChEBI" id="CHEBI:57288"/>
        <dbReference type="ChEBI" id="CHEBI:61930"/>
        <dbReference type="EC" id="2.3.1.48"/>
    </reaction>
    <physiologicalReaction direction="left-to-right" evidence="18">
        <dbReference type="Rhea" id="RHEA:21993"/>
    </physiologicalReaction>
</comment>
<dbReference type="InParanoid" id="A0A163KN66"/>
<dbReference type="CDD" id="cd05799">
    <property type="entry name" value="PGM2"/>
    <property type="match status" value="1"/>
</dbReference>
<dbReference type="InterPro" id="IPR040706">
    <property type="entry name" value="Zf-MYST"/>
</dbReference>
<evidence type="ECO:0000256" key="16">
    <source>
        <dbReference type="ARBA" id="ARBA00047752"/>
    </source>
</evidence>
<dbReference type="InterPro" id="IPR005846">
    <property type="entry name" value="A-D-PHexomutase_a/b/a-III"/>
</dbReference>
<comment type="catalytic activity">
    <reaction evidence="15">
        <text>2-hydroxyisobutanoyl-CoA + L-lysyl-[protein] = N(6)-(2-hydroxyisobutanoyl)-L-lysyl-[protein] + CoA + H(+)</text>
        <dbReference type="Rhea" id="RHEA:24180"/>
        <dbReference type="Rhea" id="RHEA-COMP:9752"/>
        <dbReference type="Rhea" id="RHEA-COMP:15921"/>
        <dbReference type="ChEBI" id="CHEBI:15378"/>
        <dbReference type="ChEBI" id="CHEBI:29969"/>
        <dbReference type="ChEBI" id="CHEBI:57287"/>
        <dbReference type="ChEBI" id="CHEBI:131780"/>
        <dbReference type="ChEBI" id="CHEBI:144968"/>
    </reaction>
    <physiologicalReaction direction="left-to-right" evidence="15">
        <dbReference type="Rhea" id="RHEA:24181"/>
    </physiologicalReaction>
</comment>
<evidence type="ECO:0000256" key="9">
    <source>
        <dbReference type="ARBA" id="ARBA00022679"/>
    </source>
</evidence>
<evidence type="ECO:0000313" key="23">
    <source>
        <dbReference type="Proteomes" id="UP000078561"/>
    </source>
</evidence>
<evidence type="ECO:0000256" key="18">
    <source>
        <dbReference type="ARBA" id="ARBA00048940"/>
    </source>
</evidence>
<evidence type="ECO:0000256" key="19">
    <source>
        <dbReference type="PIRSR" id="PIRSR602717-51"/>
    </source>
</evidence>
<keyword evidence="10" id="KW-0479">Metal-binding</keyword>
<dbReference type="Proteomes" id="UP000078561">
    <property type="component" value="Unassembled WGS sequence"/>
</dbReference>
<dbReference type="Gene3D" id="1.10.10.10">
    <property type="entry name" value="Winged helix-like DNA-binding domain superfamily/Winged helix DNA-binding domain"/>
    <property type="match status" value="1"/>
</dbReference>
<keyword evidence="6" id="KW-0963">Cytoplasm</keyword>
<dbReference type="InterPro" id="IPR005845">
    <property type="entry name" value="A-D-PHexomutase_a/b/a-II"/>
</dbReference>
<comment type="similarity">
    <text evidence="3">Belongs to the MYST (SAS/MOZ) family.</text>
</comment>
<keyword evidence="14" id="KW-0119">Carbohydrate metabolism</keyword>
<dbReference type="GO" id="GO:0140064">
    <property type="term" value="F:peptide crotonyltransferase activity"/>
    <property type="evidence" value="ECO:0007669"/>
    <property type="project" value="RHEA"/>
</dbReference>
<dbReference type="STRING" id="4829.A0A163KN66"/>
<evidence type="ECO:0000256" key="10">
    <source>
        <dbReference type="ARBA" id="ARBA00022723"/>
    </source>
</evidence>
<dbReference type="OrthoDB" id="8300170at2759"/>
<feature type="region of interest" description="Disordered" evidence="20">
    <location>
        <begin position="616"/>
        <end position="647"/>
    </location>
</feature>
<keyword evidence="11" id="KW-0460">Magnesium</keyword>
<sequence length="951" mass="106915">MVSTNLTTLVEEWLRLDKNEVTRQEIANLQASGNTAELEKRLGQRIEFGTAGLRARMEAGFSRMNDLTVLQASQGLAMYIEQNVKDAKARGVVVGHDHRHNSDSFARLTAAAFLQRGFKVWYYRDLVHTPLVPYTIKKLRAAGGVMITASHNPKDDNGYKVYWENACQIIPPHDEGIAASILEHLEPWGWDHGLVDTSDLCVDPSGQGVIDAYFEEVAALSSYSDDNAKSNVKFVYTAMHGVGTPFAERAFDAFKLAPFIPVKEQVKPDPDFPTVAFPNPEEGKGSLSLAIKEADRNGATLILANDPDADRLAIAERQNDGEWKIFTGNQIGTILGAASYEKAITAGKKPEQLAMVASTVSSKFLERMGQVEGFRFEESLTGFKWIGNMAKQLEKDGYEVVFAFEEAIGFTVGDIVKDKDGVSALAFFSEWAIQLYDKRGCTVFGYLTELYNKYGYFVSDNSYFICHDKSLIQTIFHRIRFGDQPIQKEGSSFGYELSYPKEIGGYKVTSVRDLTIGYDSSKPDFQPTLPVSSSSEMITFRLENSTVFTIRTSGTEPKIKYYSELRGDSEVQAKQDLAKVVDSIGIDLMQYEKNGSLPKPIMTDDNGTVVRLKKATLPTTLPRKRARKSKSPPPQKPRARTPPLSDTEMVRPRNVEKLVYGNYEIDAWYYSPYPNEFGSLIKRLYVCDTCLKYMNDDGQLSDHKVHCRKRVPPGKVVYANGTTKIYEIDGRDHKMYCQNLCLMAKLFLDHKTLYYDVDGFKFYVVTEREQKTKDLVVGYFSKEKISYDNYNLACIMTLPSHQRKGYGRLMIEWSYELSKREGVIGSPEKPLSTLGLFGYHSYWSSVILQVLQSLPESSQITIASICQETRLQEEDVISTLTKLGLLRYWAPEAVSSPPSSSNSISDPPLTSLDSLIPPPVVIHIEPNTIQDIISNNHIHFTRQLNPDCTRL</sequence>
<dbReference type="GO" id="GO:0006166">
    <property type="term" value="P:purine ribonucleoside salvage"/>
    <property type="evidence" value="ECO:0007669"/>
    <property type="project" value="TreeGrafter"/>
</dbReference>
<dbReference type="Pfam" id="PF17772">
    <property type="entry name" value="zf-MYST"/>
    <property type="match status" value="1"/>
</dbReference>
<dbReference type="Pfam" id="PF02880">
    <property type="entry name" value="PGM_PMM_III"/>
    <property type="match status" value="1"/>
</dbReference>
<dbReference type="Pfam" id="PF02878">
    <property type="entry name" value="PGM_PMM_I"/>
    <property type="match status" value="1"/>
</dbReference>
<dbReference type="FunFam" id="3.40.120.10:FF:000035">
    <property type="entry name" value="Pgm3p"/>
    <property type="match status" value="1"/>
</dbReference>
<evidence type="ECO:0000256" key="15">
    <source>
        <dbReference type="ARBA" id="ARBA00047557"/>
    </source>
</evidence>
<dbReference type="CDD" id="cd04301">
    <property type="entry name" value="NAT_SF"/>
    <property type="match status" value="1"/>
</dbReference>
<dbReference type="Gene3D" id="3.40.630.30">
    <property type="match status" value="1"/>
</dbReference>
<dbReference type="Gene3D" id="3.40.120.10">
    <property type="entry name" value="Alpha-D-Glucose-1,6-Bisphosphate, subunit A, domain 3"/>
    <property type="match status" value="3"/>
</dbReference>
<dbReference type="GO" id="GO:0008973">
    <property type="term" value="F:phosphopentomutase activity"/>
    <property type="evidence" value="ECO:0007669"/>
    <property type="project" value="TreeGrafter"/>
</dbReference>
<accession>A0A163KN66</accession>
<evidence type="ECO:0000256" key="12">
    <source>
        <dbReference type="ARBA" id="ARBA00022990"/>
    </source>
</evidence>
<dbReference type="PRINTS" id="PR00509">
    <property type="entry name" value="PGMPMM"/>
</dbReference>
<evidence type="ECO:0000256" key="1">
    <source>
        <dbReference type="ARBA" id="ARBA00001946"/>
    </source>
</evidence>
<organism evidence="22">
    <name type="scientific">Absidia glauca</name>
    <name type="common">Pin mould</name>
    <dbReference type="NCBI Taxonomy" id="4829"/>
    <lineage>
        <taxon>Eukaryota</taxon>
        <taxon>Fungi</taxon>
        <taxon>Fungi incertae sedis</taxon>
        <taxon>Mucoromycota</taxon>
        <taxon>Mucoromycotina</taxon>
        <taxon>Mucoromycetes</taxon>
        <taxon>Mucorales</taxon>
        <taxon>Cunninghamellaceae</taxon>
        <taxon>Absidia</taxon>
    </lineage>
</organism>
<dbReference type="InterPro" id="IPR036900">
    <property type="entry name" value="A-D-PHexomutase_C_sf"/>
</dbReference>
<evidence type="ECO:0000256" key="2">
    <source>
        <dbReference type="ARBA" id="ARBA00004496"/>
    </source>
</evidence>
<evidence type="ECO:0000256" key="17">
    <source>
        <dbReference type="ARBA" id="ARBA00047787"/>
    </source>
</evidence>
<dbReference type="PROSITE" id="PS00710">
    <property type="entry name" value="PGM_PMM"/>
    <property type="match status" value="1"/>
</dbReference>
<evidence type="ECO:0000256" key="5">
    <source>
        <dbReference type="ARBA" id="ARBA00013184"/>
    </source>
</evidence>
<dbReference type="GO" id="GO:0006006">
    <property type="term" value="P:glucose metabolic process"/>
    <property type="evidence" value="ECO:0007669"/>
    <property type="project" value="UniProtKB-KW"/>
</dbReference>
<proteinExistence type="inferred from homology"/>
<dbReference type="SUPFAM" id="SSF55957">
    <property type="entry name" value="Phosphoglucomutase, C-terminal domain"/>
    <property type="match status" value="1"/>
</dbReference>
<dbReference type="SUPFAM" id="SSF55729">
    <property type="entry name" value="Acyl-CoA N-acyltransferases (Nat)"/>
    <property type="match status" value="1"/>
</dbReference>
<dbReference type="InterPro" id="IPR002717">
    <property type="entry name" value="HAT_MYST-type"/>
</dbReference>
<evidence type="ECO:0000256" key="20">
    <source>
        <dbReference type="SAM" id="MobiDB-lite"/>
    </source>
</evidence>
<comment type="catalytic activity">
    <reaction evidence="17">
        <text>L-lysyl-[protein] + acetyl-CoA = N(6)-acetyl-L-lysyl-[protein] + CoA + H(+)</text>
        <dbReference type="Rhea" id="RHEA:45948"/>
        <dbReference type="Rhea" id="RHEA-COMP:9752"/>
        <dbReference type="Rhea" id="RHEA-COMP:10731"/>
        <dbReference type="ChEBI" id="CHEBI:15378"/>
        <dbReference type="ChEBI" id="CHEBI:29969"/>
        <dbReference type="ChEBI" id="CHEBI:57287"/>
        <dbReference type="ChEBI" id="CHEBI:57288"/>
        <dbReference type="ChEBI" id="CHEBI:61930"/>
    </reaction>
    <physiologicalReaction direction="left-to-right" evidence="17">
        <dbReference type="Rhea" id="RHEA:45949"/>
    </physiologicalReaction>
</comment>
<dbReference type="GO" id="GO:0005737">
    <property type="term" value="C:cytoplasm"/>
    <property type="evidence" value="ECO:0007669"/>
    <property type="project" value="UniProtKB-SubCell"/>
</dbReference>
<comment type="cofactor">
    <cofactor evidence="1">
        <name>Mg(2+)</name>
        <dbReference type="ChEBI" id="CHEBI:18420"/>
    </cofactor>
</comment>
<dbReference type="Pfam" id="PF02879">
    <property type="entry name" value="PGM_PMM_II"/>
    <property type="match status" value="1"/>
</dbReference>
<evidence type="ECO:0000256" key="13">
    <source>
        <dbReference type="ARBA" id="ARBA00023235"/>
    </source>
</evidence>
<evidence type="ECO:0000259" key="21">
    <source>
        <dbReference type="PROSITE" id="PS51726"/>
    </source>
</evidence>
<dbReference type="FunFam" id="3.40.630.30:FF:000002">
    <property type="entry name" value="Histone acetyltransferase"/>
    <property type="match status" value="1"/>
</dbReference>
<dbReference type="Pfam" id="PF01853">
    <property type="entry name" value="MOZ_SAS"/>
    <property type="match status" value="1"/>
</dbReference>
<dbReference type="GO" id="GO:0004402">
    <property type="term" value="F:histone acetyltransferase activity"/>
    <property type="evidence" value="ECO:0007669"/>
    <property type="project" value="InterPro"/>
</dbReference>
<dbReference type="Gene3D" id="3.30.310.50">
    <property type="entry name" value="Alpha-D-phosphohexomutase, C-terminal domain"/>
    <property type="match status" value="1"/>
</dbReference>
<dbReference type="EMBL" id="LT554895">
    <property type="protein sequence ID" value="SAM08505.1"/>
    <property type="molecule type" value="Genomic_DNA"/>
</dbReference>
<dbReference type="GO" id="GO:0006355">
    <property type="term" value="P:regulation of DNA-templated transcription"/>
    <property type="evidence" value="ECO:0007669"/>
    <property type="project" value="InterPro"/>
</dbReference>
<gene>
    <name evidence="22" type="primary">ABSGL_14168.1 scaffold 14385</name>
</gene>
<dbReference type="InterPro" id="IPR016181">
    <property type="entry name" value="Acyl_CoA_acyltransferase"/>
</dbReference>
<dbReference type="Gene3D" id="3.30.60.60">
    <property type="entry name" value="N-acetyl transferase-like"/>
    <property type="match status" value="1"/>
</dbReference>
<keyword evidence="8" id="KW-0597">Phosphoprotein</keyword>
<dbReference type="AlphaFoldDB" id="A0A163KN66"/>
<dbReference type="GO" id="GO:0106226">
    <property type="term" value="F:peptide 2-hydroxyisobutyryltransferase activity"/>
    <property type="evidence" value="ECO:0007669"/>
    <property type="project" value="RHEA"/>
</dbReference>
<dbReference type="EC" id="2.3.1.48" evidence="5"/>
<dbReference type="InterPro" id="IPR005841">
    <property type="entry name" value="Alpha-D-phosphohexomutase_SF"/>
</dbReference>
<dbReference type="GO" id="GO:0005634">
    <property type="term" value="C:nucleus"/>
    <property type="evidence" value="ECO:0007669"/>
    <property type="project" value="TreeGrafter"/>
</dbReference>
<dbReference type="SUPFAM" id="SSF53738">
    <property type="entry name" value="Phosphoglucomutase, first 3 domains"/>
    <property type="match status" value="3"/>
</dbReference>
<feature type="domain" description="MYST-type HAT" evidence="21">
    <location>
        <begin position="650"/>
        <end position="918"/>
    </location>
</feature>
<evidence type="ECO:0000256" key="14">
    <source>
        <dbReference type="ARBA" id="ARBA00023277"/>
    </source>
</evidence>